<evidence type="ECO:0000256" key="2">
    <source>
        <dbReference type="ARBA" id="ARBA00011975"/>
    </source>
</evidence>
<feature type="domain" description="BAH" evidence="10">
    <location>
        <begin position="579"/>
        <end position="697"/>
    </location>
</feature>
<dbReference type="PANTHER" id="PTHR10629">
    <property type="entry name" value="CYTOSINE-SPECIFIC METHYLTRANSFERASE"/>
    <property type="match status" value="1"/>
</dbReference>
<dbReference type="PROSITE" id="PS00094">
    <property type="entry name" value="C5_MTASE_1"/>
    <property type="match status" value="1"/>
</dbReference>
<protein>
    <recommendedName>
        <fullName evidence="2">DNA (cytosine-5-)-methyltransferase</fullName>
        <ecNumber evidence="2">2.1.1.37</ecNumber>
    </recommendedName>
</protein>
<evidence type="ECO:0000259" key="10">
    <source>
        <dbReference type="PROSITE" id="PS51038"/>
    </source>
</evidence>
<keyword evidence="4 8" id="KW-0808">Transferase</keyword>
<dbReference type="InterPro" id="IPR057215">
    <property type="entry name" value="DUF7893"/>
</dbReference>
<dbReference type="Gene3D" id="2.30.30.490">
    <property type="match status" value="1"/>
</dbReference>
<dbReference type="Proteomes" id="UP001642405">
    <property type="component" value="Unassembled WGS sequence"/>
</dbReference>
<dbReference type="InterPro" id="IPR050390">
    <property type="entry name" value="C5-Methyltransferase"/>
</dbReference>
<dbReference type="EC" id="2.1.1.37" evidence="2"/>
<feature type="region of interest" description="Disordered" evidence="9">
    <location>
        <begin position="1230"/>
        <end position="1326"/>
    </location>
</feature>
<comment type="caution">
    <text evidence="11">The sequence shown here is derived from an EMBL/GenBank/DDBJ whole genome shotgun (WGS) entry which is preliminary data.</text>
</comment>
<keyword evidence="5 8" id="KW-0949">S-adenosyl-L-methionine</keyword>
<feature type="active site" evidence="8">
    <location>
        <position position="827"/>
    </location>
</feature>
<keyword evidence="6" id="KW-0238">DNA-binding</keyword>
<dbReference type="PROSITE" id="PS51679">
    <property type="entry name" value="SAM_MT_C5"/>
    <property type="match status" value="1"/>
</dbReference>
<keyword evidence="3 8" id="KW-0489">Methyltransferase</keyword>
<gene>
    <name evidence="11" type="ORF">SCUCBS95973_000081</name>
</gene>
<dbReference type="PRINTS" id="PR00105">
    <property type="entry name" value="C5METTRFRASE"/>
</dbReference>
<comment type="subcellular location">
    <subcellularLocation>
        <location evidence="1">Nucleus</location>
    </subcellularLocation>
</comment>
<dbReference type="Pfam" id="PF25423">
    <property type="entry name" value="DUF7893"/>
    <property type="match status" value="1"/>
</dbReference>
<evidence type="ECO:0000256" key="1">
    <source>
        <dbReference type="ARBA" id="ARBA00004123"/>
    </source>
</evidence>
<evidence type="ECO:0000256" key="7">
    <source>
        <dbReference type="ARBA" id="ARBA00023242"/>
    </source>
</evidence>
<sequence>MTFEEDGLLAETDVACAVVPAMLDQESLALKASSPEIDRAKDDPLVIQLPESTIVNPRSAATNFEPPMAATRERHAVDVLVGLAERLSLDRASEGGHGAKKRSCVPEFVYIDLNDFEIYTETPDTRLRLRSLHLLGTSTMGTNQMFFDGVLSVGTSRFYVQRVPFREAPVDRYGTEFDSVRGNISIRSTLNEGREVYYRLGRPSKVYARFFEPYLWVADLGKHFIDFVDDAVDRDRDVRVSHFRLLFANWLQKTHGKSSAVAAWRAEYGVGRDDFAPAVVAYGDYLRKEAYGVMADRVVRRLGFFREVQSTFYKTHKPVVPEDLPVDASGRPLTPLPTVVTPYMHHMFKNLAIGEYLQSTPGKHAPTAIDGGLTLPQRRTPFITGASASLSSPSLAHRIQDIQPGDLISTLPDDATTGSKWLSSAEKSAFWYALVHRVIDPPPHKRGERSFHVVWLYRPEHTPCGSMEFPWANELFMCDHCTCDEEDGDDEEEQFGSIAESEVAGIHSIEWFGSPDTTADFFIRQTYLHGERSWVQLKLGHIFCRGSVSEALRAGSVFASHFGTSRDPVESIGAFEKTPDYVVGDTVLVARSRKSPRSEPYEVVSVPGLDTDFCLRQLLRRHEVDPKAPDAPPNELVYTDNTSEIPKTARILGRCIVRIFPETTKAIPSPYNRDGTGNVFYMTHRMEKTPKTIGSDIDGHLSSKAGDYNIRFLPLDTATDAPRLRQGFNPSTPVPRLRAMELFCGCGNLGRGIEDAGATETRCANDIWPVAIHTFMANVASPDRVQPFIGSADTLLERAICSSSSSLMTAGIPAPGDIDFISGGSPCQGFSSLTANKATKQQYKNRSMVASFASFVDLYRPKFGILENVPAIVSNGGKTGTSTKKDHDRIREDIFGQLICSLLGLGYQLRIMLGNAWMYGAPQRRQRVFLIFAAPGYPLPDVPLPSHASPADLGGGSQRTVGRLATGEWITGAGHEDMVKAFPFVSAGKATADLSRISIGDGIVDICVRQPDHRILPRVTDQFKAKMAAIPTQPYGMGLMQARHLTYFTKLLAASAQGGGKPLFSKRELSLPVTRAYMRTNPSRLFQTVRTSCVVADAWSAGEMHWHEPRPLSVLEVRRAQGLPDDDVLVGGSKVDQWKMVGNAVARQIALALGLSLREAWLGTLCEDRRPAKAVVGACEREGMGESNLTTTMTTTTTTMMTAHGYSGTEKTSGGLPFRQNRIFQTSVHSTATVASVPDTEQPVADAEPKDATGRDSPGALKRSRLGSASQLLLDATDDDVVQPKYRRTASHGSISSSRSRSRSIDIGTSADTDEDEGFVLVRSDI</sequence>
<dbReference type="Gene3D" id="3.40.50.150">
    <property type="entry name" value="Vaccinia Virus protein VP39"/>
    <property type="match status" value="1"/>
</dbReference>
<dbReference type="PROSITE" id="PS51038">
    <property type="entry name" value="BAH"/>
    <property type="match status" value="2"/>
</dbReference>
<dbReference type="Pfam" id="PF00145">
    <property type="entry name" value="DNA_methylase"/>
    <property type="match status" value="1"/>
</dbReference>
<dbReference type="InterPro" id="IPR029063">
    <property type="entry name" value="SAM-dependent_MTases_sf"/>
</dbReference>
<comment type="similarity">
    <text evidence="8">Belongs to the class I-like SAM-binding methyltransferase superfamily. C5-methyltransferase family.</text>
</comment>
<evidence type="ECO:0000256" key="6">
    <source>
        <dbReference type="ARBA" id="ARBA00023125"/>
    </source>
</evidence>
<dbReference type="Gene3D" id="3.90.120.10">
    <property type="entry name" value="DNA Methylase, subunit A, domain 2"/>
    <property type="match status" value="1"/>
</dbReference>
<organism evidence="11 12">
    <name type="scientific">Sporothrix curviconia</name>
    <dbReference type="NCBI Taxonomy" id="1260050"/>
    <lineage>
        <taxon>Eukaryota</taxon>
        <taxon>Fungi</taxon>
        <taxon>Dikarya</taxon>
        <taxon>Ascomycota</taxon>
        <taxon>Pezizomycotina</taxon>
        <taxon>Sordariomycetes</taxon>
        <taxon>Sordariomycetidae</taxon>
        <taxon>Ophiostomatales</taxon>
        <taxon>Ophiostomataceae</taxon>
        <taxon>Sporothrix</taxon>
    </lineage>
</organism>
<dbReference type="InterPro" id="IPR001525">
    <property type="entry name" value="C5_MeTfrase"/>
</dbReference>
<accession>A0ABP0AKM4</accession>
<evidence type="ECO:0000256" key="8">
    <source>
        <dbReference type="PROSITE-ProRule" id="PRU01016"/>
    </source>
</evidence>
<dbReference type="SUPFAM" id="SSF53335">
    <property type="entry name" value="S-adenosyl-L-methionine-dependent methyltransferases"/>
    <property type="match status" value="1"/>
</dbReference>
<evidence type="ECO:0000256" key="3">
    <source>
        <dbReference type="ARBA" id="ARBA00022603"/>
    </source>
</evidence>
<dbReference type="EMBL" id="CAWUHB010000001">
    <property type="protein sequence ID" value="CAK7208378.1"/>
    <property type="molecule type" value="Genomic_DNA"/>
</dbReference>
<keyword evidence="7" id="KW-0539">Nucleus</keyword>
<keyword evidence="12" id="KW-1185">Reference proteome</keyword>
<feature type="domain" description="BAH" evidence="10">
    <location>
        <begin position="400"/>
        <end position="538"/>
    </location>
</feature>
<dbReference type="PANTHER" id="PTHR10629:SF54">
    <property type="entry name" value="DNA METHYLTRANSFERASE DIM-2"/>
    <property type="match status" value="1"/>
</dbReference>
<evidence type="ECO:0000313" key="12">
    <source>
        <dbReference type="Proteomes" id="UP001642405"/>
    </source>
</evidence>
<evidence type="ECO:0000256" key="4">
    <source>
        <dbReference type="ARBA" id="ARBA00022679"/>
    </source>
</evidence>
<reference evidence="11 12" key="1">
    <citation type="submission" date="2024-01" db="EMBL/GenBank/DDBJ databases">
        <authorList>
            <person name="Allen C."/>
            <person name="Tagirdzhanova G."/>
        </authorList>
    </citation>
    <scope>NUCLEOTIDE SEQUENCE [LARGE SCALE GENOMIC DNA]</scope>
</reference>
<dbReference type="InterPro" id="IPR043151">
    <property type="entry name" value="BAH_sf"/>
</dbReference>
<evidence type="ECO:0000313" key="11">
    <source>
        <dbReference type="EMBL" id="CAK7208378.1"/>
    </source>
</evidence>
<name>A0ABP0AKM4_9PEZI</name>
<dbReference type="InterPro" id="IPR018117">
    <property type="entry name" value="C5_DNA_meth_AS"/>
</dbReference>
<evidence type="ECO:0000256" key="5">
    <source>
        <dbReference type="ARBA" id="ARBA00022691"/>
    </source>
</evidence>
<proteinExistence type="inferred from homology"/>
<dbReference type="InterPro" id="IPR001025">
    <property type="entry name" value="BAH_dom"/>
</dbReference>
<evidence type="ECO:0000256" key="9">
    <source>
        <dbReference type="SAM" id="MobiDB-lite"/>
    </source>
</evidence>